<dbReference type="Pfam" id="PF13740">
    <property type="entry name" value="ACT_6"/>
    <property type="match status" value="1"/>
</dbReference>
<proteinExistence type="predicted"/>
<dbReference type="Gene3D" id="3.30.70.260">
    <property type="match status" value="1"/>
</dbReference>
<evidence type="ECO:0000313" key="1">
    <source>
        <dbReference type="EMBL" id="QNT70910.1"/>
    </source>
</evidence>
<dbReference type="EMBL" id="CP053923">
    <property type="protein sequence ID" value="QNT70910.1"/>
    <property type="molecule type" value="Genomic_DNA"/>
</dbReference>
<sequence>MDPLVEYVERVDVWAATIEDRPGDLARVLAELREAGADLQFIIARRAEPGKGVVFVTPLRGDREIAAAAQVGFNVAHTLHSVRVMGGDRPGIAAELTQKLADGGISLRGFSASVIGTQFLAYVAVDSLDDADKVIEILAKA</sequence>
<dbReference type="CDD" id="cd02116">
    <property type="entry name" value="ACT"/>
    <property type="match status" value="1"/>
</dbReference>
<dbReference type="RefSeq" id="WP_190261371.1">
    <property type="nucleotide sequence ID" value="NZ_CP053923.1"/>
</dbReference>
<accession>A0A7H1N5C4</accession>
<keyword evidence="2" id="KW-1185">Reference proteome</keyword>
<evidence type="ECO:0000313" key="2">
    <source>
        <dbReference type="Proteomes" id="UP000516369"/>
    </source>
</evidence>
<name>A0A7H1N5C4_9PROT</name>
<dbReference type="KEGG" id="dvn:HQ394_18325"/>
<gene>
    <name evidence="1" type="ORF">HQ394_18325</name>
</gene>
<dbReference type="Proteomes" id="UP000516369">
    <property type="component" value="Chromosome"/>
</dbReference>
<reference evidence="1 2" key="1">
    <citation type="submission" date="2020-05" db="EMBL/GenBank/DDBJ databases">
        <title>Complete closed genome sequence of Defluviicoccus vanus.</title>
        <authorList>
            <person name="Bessarab I."/>
            <person name="Arumugam K."/>
            <person name="Maszenan A.M."/>
            <person name="Seviour R.J."/>
            <person name="Williams R.B."/>
        </authorList>
    </citation>
    <scope>NUCLEOTIDE SEQUENCE [LARGE SCALE GENOMIC DNA]</scope>
    <source>
        <strain evidence="1 2">Ben 114</strain>
    </source>
</reference>
<dbReference type="InterPro" id="IPR045865">
    <property type="entry name" value="ACT-like_dom_sf"/>
</dbReference>
<dbReference type="SUPFAM" id="SSF55021">
    <property type="entry name" value="ACT-like"/>
    <property type="match status" value="1"/>
</dbReference>
<dbReference type="AlphaFoldDB" id="A0A7H1N5C4"/>
<protein>
    <submittedName>
        <fullName evidence="1">Amino acid-binding protein</fullName>
    </submittedName>
</protein>
<organism evidence="1 2">
    <name type="scientific">Defluviicoccus vanus</name>
    <dbReference type="NCBI Taxonomy" id="111831"/>
    <lineage>
        <taxon>Bacteria</taxon>
        <taxon>Pseudomonadati</taxon>
        <taxon>Pseudomonadota</taxon>
        <taxon>Alphaproteobacteria</taxon>
        <taxon>Rhodospirillales</taxon>
        <taxon>Rhodospirillaceae</taxon>
        <taxon>Defluviicoccus</taxon>
    </lineage>
</organism>